<dbReference type="EMBL" id="DUZY01000001">
    <property type="protein sequence ID" value="DAD21253.1"/>
    <property type="molecule type" value="Genomic_DNA"/>
</dbReference>
<sequence length="71" mass="8417">MQATFPSQFLSWMRSMLNMEENPRRQPFFPLADDLIDEEFYDEQLPEKETTAHSKAGEAMRATIKYFQVEP</sequence>
<accession>A0A822XNH4</accession>
<dbReference type="AlphaFoldDB" id="A0A822XNH4"/>
<comment type="caution">
    <text evidence="1">The sequence shown here is derived from an EMBL/GenBank/DDBJ whole genome shotgun (WGS) entry which is preliminary data.</text>
</comment>
<name>A0A822XNH4_NELNU</name>
<evidence type="ECO:0000313" key="1">
    <source>
        <dbReference type="EMBL" id="DAD21253.1"/>
    </source>
</evidence>
<proteinExistence type="predicted"/>
<gene>
    <name evidence="1" type="ORF">HUJ06_022716</name>
</gene>
<evidence type="ECO:0000313" key="2">
    <source>
        <dbReference type="Proteomes" id="UP000607653"/>
    </source>
</evidence>
<dbReference type="Proteomes" id="UP000607653">
    <property type="component" value="Unassembled WGS sequence"/>
</dbReference>
<organism evidence="1 2">
    <name type="scientific">Nelumbo nucifera</name>
    <name type="common">Sacred lotus</name>
    <dbReference type="NCBI Taxonomy" id="4432"/>
    <lineage>
        <taxon>Eukaryota</taxon>
        <taxon>Viridiplantae</taxon>
        <taxon>Streptophyta</taxon>
        <taxon>Embryophyta</taxon>
        <taxon>Tracheophyta</taxon>
        <taxon>Spermatophyta</taxon>
        <taxon>Magnoliopsida</taxon>
        <taxon>Proteales</taxon>
        <taxon>Nelumbonaceae</taxon>
        <taxon>Nelumbo</taxon>
    </lineage>
</organism>
<keyword evidence="2" id="KW-1185">Reference proteome</keyword>
<reference evidence="1 2" key="1">
    <citation type="journal article" date="2020" name="Mol. Biol. Evol.">
        <title>Distinct Expression and Methylation Patterns for Genes with Different Fates following a Single Whole-Genome Duplication in Flowering Plants.</title>
        <authorList>
            <person name="Shi T."/>
            <person name="Rahmani R.S."/>
            <person name="Gugger P.F."/>
            <person name="Wang M."/>
            <person name="Li H."/>
            <person name="Zhang Y."/>
            <person name="Li Z."/>
            <person name="Wang Q."/>
            <person name="Van de Peer Y."/>
            <person name="Marchal K."/>
            <person name="Chen J."/>
        </authorList>
    </citation>
    <scope>NUCLEOTIDE SEQUENCE [LARGE SCALE GENOMIC DNA]</scope>
    <source>
        <tissue evidence="1">Leaf</tissue>
    </source>
</reference>
<protein>
    <submittedName>
        <fullName evidence="1">Uncharacterized protein</fullName>
    </submittedName>
</protein>